<dbReference type="PANTHER" id="PTHR12772:SF0">
    <property type="entry name" value="DNA REPLICATION COMPLEX GINS PROTEIN PSF2"/>
    <property type="match status" value="1"/>
</dbReference>
<evidence type="ECO:0000256" key="1">
    <source>
        <dbReference type="ARBA" id="ARBA00004123"/>
    </source>
</evidence>
<keyword evidence="9" id="KW-1185">Reference proteome</keyword>
<dbReference type="SUPFAM" id="SSF160059">
    <property type="entry name" value="PriA/YqbF domain"/>
    <property type="match status" value="1"/>
</dbReference>
<dbReference type="InterPro" id="IPR021151">
    <property type="entry name" value="GINS_A"/>
</dbReference>
<dbReference type="AlphaFoldDB" id="A0A1R0H2B6"/>
<dbReference type="InterPro" id="IPR056784">
    <property type="entry name" value="PSF2_N"/>
</dbReference>
<keyword evidence="3" id="KW-0235">DNA replication</keyword>
<accession>A0A1R0H2B6</accession>
<dbReference type="Gene3D" id="3.40.5.50">
    <property type="match status" value="1"/>
</dbReference>
<dbReference type="PANTHER" id="PTHR12772">
    <property type="entry name" value="DNA REPLICATION COMPLEX GINS PROTEIN PSF2"/>
    <property type="match status" value="1"/>
</dbReference>
<dbReference type="GO" id="GO:0007059">
    <property type="term" value="P:chromosome segregation"/>
    <property type="evidence" value="ECO:0007669"/>
    <property type="project" value="UniProtKB-KW"/>
</dbReference>
<comment type="caution">
    <text evidence="8">The sequence shown here is derived from an EMBL/GenBank/DDBJ whole genome shotgun (WGS) entry which is preliminary data.</text>
</comment>
<dbReference type="Pfam" id="PF05916">
    <property type="entry name" value="Sld5"/>
    <property type="match status" value="1"/>
</dbReference>
<protein>
    <submittedName>
        <fullName evidence="8">DNA replication complex GINS protein psf2</fullName>
    </submittedName>
</protein>
<dbReference type="STRING" id="133383.A0A1R0H2B6"/>
<evidence type="ECO:0000259" key="6">
    <source>
        <dbReference type="Pfam" id="PF05916"/>
    </source>
</evidence>
<keyword evidence="5" id="KW-0539">Nucleus</keyword>
<dbReference type="FunFam" id="3.40.5.50:FF:000001">
    <property type="entry name" value="DNA replication complex GINS protein PSF2"/>
    <property type="match status" value="1"/>
</dbReference>
<dbReference type="InterPro" id="IPR007257">
    <property type="entry name" value="GINS_Psf2"/>
</dbReference>
<dbReference type="OrthoDB" id="1938138at2759"/>
<sequence length="182" mass="20630">MDDTVFAMEELEFFAETVKVTIQPVSKLPKLDLISGTYGAFHPLRNETVPLWLAILLRRANRCRIVTPAYLHPTFIDAAIAHERRPSSGFAPLPPHFWNVAKLFLEYAATDIGDEEAHEIRRKLLDLRQVRAAKMAAGIAQLDHVQLQMDHLLIDEIGSIKPVFKPGFDQLFVLNSYKSDLP</sequence>
<evidence type="ECO:0000256" key="2">
    <source>
        <dbReference type="ARBA" id="ARBA00010565"/>
    </source>
</evidence>
<comment type="subcellular location">
    <subcellularLocation>
        <location evidence="1">Nucleus</location>
    </subcellularLocation>
</comment>
<dbReference type="GO" id="GO:0000727">
    <property type="term" value="P:double-strand break repair via break-induced replication"/>
    <property type="evidence" value="ECO:0007669"/>
    <property type="project" value="TreeGrafter"/>
</dbReference>
<dbReference type="GO" id="GO:0000811">
    <property type="term" value="C:GINS complex"/>
    <property type="evidence" value="ECO:0007669"/>
    <property type="project" value="TreeGrafter"/>
</dbReference>
<dbReference type="InterPro" id="IPR036224">
    <property type="entry name" value="GINS_bundle-like_dom_sf"/>
</dbReference>
<organism evidence="8 9">
    <name type="scientific">Smittium mucronatum</name>
    <dbReference type="NCBI Taxonomy" id="133383"/>
    <lineage>
        <taxon>Eukaryota</taxon>
        <taxon>Fungi</taxon>
        <taxon>Fungi incertae sedis</taxon>
        <taxon>Zoopagomycota</taxon>
        <taxon>Kickxellomycotina</taxon>
        <taxon>Harpellomycetes</taxon>
        <taxon>Harpellales</taxon>
        <taxon>Legeriomycetaceae</taxon>
        <taxon>Smittium</taxon>
    </lineage>
</organism>
<dbReference type="SUPFAM" id="SSF158573">
    <property type="entry name" value="GINS helical bundle-like"/>
    <property type="match status" value="1"/>
</dbReference>
<reference evidence="8 9" key="1">
    <citation type="journal article" date="2016" name="Mol. Biol. Evol.">
        <title>Genome-Wide Survey of Gut Fungi (Harpellales) Reveals the First Horizontally Transferred Ubiquitin Gene from a Mosquito Host.</title>
        <authorList>
            <person name="Wang Y."/>
            <person name="White M.M."/>
            <person name="Kvist S."/>
            <person name="Moncalvo J.M."/>
        </authorList>
    </citation>
    <scope>NUCLEOTIDE SEQUENCE [LARGE SCALE GENOMIC DNA]</scope>
    <source>
        <strain evidence="8 9">ALG-7-W6</strain>
    </source>
</reference>
<evidence type="ECO:0000313" key="8">
    <source>
        <dbReference type="EMBL" id="OLY83294.1"/>
    </source>
</evidence>
<proteinExistence type="inferred from homology"/>
<dbReference type="Pfam" id="PF25005">
    <property type="entry name" value="PSF2_N"/>
    <property type="match status" value="1"/>
</dbReference>
<comment type="similarity">
    <text evidence="2">Belongs to the GINS2/PSF2 family.</text>
</comment>
<evidence type="ECO:0000313" key="9">
    <source>
        <dbReference type="Proteomes" id="UP000187455"/>
    </source>
</evidence>
<gene>
    <name evidence="8" type="ORF">AYI68_g2570</name>
</gene>
<dbReference type="CDD" id="cd11712">
    <property type="entry name" value="GINS_A_psf2"/>
    <property type="match status" value="1"/>
</dbReference>
<name>A0A1R0H2B6_9FUNG</name>
<evidence type="ECO:0000256" key="4">
    <source>
        <dbReference type="ARBA" id="ARBA00022829"/>
    </source>
</evidence>
<keyword evidence="4" id="KW-0159">Chromosome partition</keyword>
<evidence type="ECO:0000259" key="7">
    <source>
        <dbReference type="Pfam" id="PF25005"/>
    </source>
</evidence>
<dbReference type="Gene3D" id="1.20.58.1020">
    <property type="match status" value="1"/>
</dbReference>
<evidence type="ECO:0000256" key="5">
    <source>
        <dbReference type="ARBA" id="ARBA00023242"/>
    </source>
</evidence>
<evidence type="ECO:0000256" key="3">
    <source>
        <dbReference type="ARBA" id="ARBA00022705"/>
    </source>
</evidence>
<dbReference type="GO" id="GO:0006260">
    <property type="term" value="P:DNA replication"/>
    <property type="evidence" value="ECO:0007669"/>
    <property type="project" value="UniProtKB-KW"/>
</dbReference>
<feature type="domain" description="GINS subunit" evidence="6">
    <location>
        <begin position="76"/>
        <end position="156"/>
    </location>
</feature>
<dbReference type="Proteomes" id="UP000187455">
    <property type="component" value="Unassembled WGS sequence"/>
</dbReference>
<feature type="domain" description="DNA replication complex GINS protein PSF2 N-terminal" evidence="7">
    <location>
        <begin position="8"/>
        <end position="66"/>
    </location>
</feature>
<dbReference type="CDD" id="cd21694">
    <property type="entry name" value="GINS_B_Psf2"/>
    <property type="match status" value="1"/>
</dbReference>
<dbReference type="EMBL" id="LSSL01000972">
    <property type="protein sequence ID" value="OLY83294.1"/>
    <property type="molecule type" value="Genomic_DNA"/>
</dbReference>